<evidence type="ECO:0000259" key="1">
    <source>
        <dbReference type="Pfam" id="PF00462"/>
    </source>
</evidence>
<proteinExistence type="predicted"/>
<dbReference type="Pfam" id="PF00462">
    <property type="entry name" value="Glutaredoxin"/>
    <property type="match status" value="1"/>
</dbReference>
<evidence type="ECO:0000313" key="2">
    <source>
        <dbReference type="EMBL" id="MDW0114171.1"/>
    </source>
</evidence>
<dbReference type="SUPFAM" id="SSF52833">
    <property type="entry name" value="Thioredoxin-like"/>
    <property type="match status" value="1"/>
</dbReference>
<dbReference type="RefSeq" id="WP_317945010.1">
    <property type="nucleotide sequence ID" value="NZ_JAUBDI010000013.1"/>
</dbReference>
<organism evidence="2 3">
    <name type="scientific">Sporosarcina saromensis</name>
    <dbReference type="NCBI Taxonomy" id="359365"/>
    <lineage>
        <taxon>Bacteria</taxon>
        <taxon>Bacillati</taxon>
        <taxon>Bacillota</taxon>
        <taxon>Bacilli</taxon>
        <taxon>Bacillales</taxon>
        <taxon>Caryophanaceae</taxon>
        <taxon>Sporosarcina</taxon>
    </lineage>
</organism>
<dbReference type="CDD" id="cd02976">
    <property type="entry name" value="NrdH"/>
    <property type="match status" value="1"/>
</dbReference>
<evidence type="ECO:0000313" key="3">
    <source>
        <dbReference type="Proteomes" id="UP001282284"/>
    </source>
</evidence>
<gene>
    <name evidence="2" type="ORF">QT711_13325</name>
</gene>
<dbReference type="InterPro" id="IPR036249">
    <property type="entry name" value="Thioredoxin-like_sf"/>
</dbReference>
<dbReference type="PROSITE" id="PS51354">
    <property type="entry name" value="GLUTAREDOXIN_2"/>
    <property type="match status" value="1"/>
</dbReference>
<dbReference type="PANTHER" id="PTHR34386">
    <property type="entry name" value="GLUTAREDOXIN"/>
    <property type="match status" value="1"/>
</dbReference>
<sequence length="78" mass="8705">MTTTATVYTTSTCPYCTMMKDYLEEQNIPYREVNVQLDQQAAQQLVETTGQMGVPQTELNGKWILGFDPAAVQDALRG</sequence>
<protein>
    <submittedName>
        <fullName evidence="2">Glutaredoxin domain-containing protein</fullName>
    </submittedName>
</protein>
<reference evidence="2 3" key="1">
    <citation type="submission" date="2023-06" db="EMBL/GenBank/DDBJ databases">
        <title>Sporosarcina sp. nov., isolated from Korean traditional fermented seafood 'Jeotgal'.</title>
        <authorList>
            <person name="Yang A.I."/>
            <person name="Shin N.-R."/>
        </authorList>
    </citation>
    <scope>NUCLEOTIDE SEQUENCE [LARGE SCALE GENOMIC DNA]</scope>
    <source>
        <strain evidence="2 3">KCTC13119</strain>
    </source>
</reference>
<keyword evidence="3" id="KW-1185">Reference proteome</keyword>
<dbReference type="PANTHER" id="PTHR34386:SF1">
    <property type="entry name" value="GLUTAREDOXIN-LIKE PROTEIN NRDH"/>
    <property type="match status" value="1"/>
</dbReference>
<name>A0ABU4GAZ6_9BACL</name>
<dbReference type="InterPro" id="IPR051548">
    <property type="entry name" value="Grx-like_ET"/>
</dbReference>
<dbReference type="Gene3D" id="3.40.30.10">
    <property type="entry name" value="Glutaredoxin"/>
    <property type="match status" value="1"/>
</dbReference>
<feature type="domain" description="Glutaredoxin" evidence="1">
    <location>
        <begin position="6"/>
        <end position="64"/>
    </location>
</feature>
<dbReference type="InterPro" id="IPR002109">
    <property type="entry name" value="Glutaredoxin"/>
</dbReference>
<dbReference type="Proteomes" id="UP001282284">
    <property type="component" value="Unassembled WGS sequence"/>
</dbReference>
<comment type="caution">
    <text evidence="2">The sequence shown here is derived from an EMBL/GenBank/DDBJ whole genome shotgun (WGS) entry which is preliminary data.</text>
</comment>
<accession>A0ABU4GAZ6</accession>
<dbReference type="EMBL" id="JAUBDI010000013">
    <property type="protein sequence ID" value="MDW0114171.1"/>
    <property type="molecule type" value="Genomic_DNA"/>
</dbReference>